<name>A0ABX0EUK3_9BACT</name>
<evidence type="ECO:0000313" key="5">
    <source>
        <dbReference type="Proteomes" id="UP001318301"/>
    </source>
</evidence>
<dbReference type="PRINTS" id="PR00081">
    <property type="entry name" value="GDHRDH"/>
</dbReference>
<protein>
    <submittedName>
        <fullName evidence="4">SDR family oxidoreductase</fullName>
    </submittedName>
</protein>
<dbReference type="InterPro" id="IPR002347">
    <property type="entry name" value="SDR_fam"/>
</dbReference>
<dbReference type="PANTHER" id="PTHR44196:SF1">
    <property type="entry name" value="DEHYDROGENASE_REDUCTASE SDR FAMILY MEMBER 7B"/>
    <property type="match status" value="1"/>
</dbReference>
<accession>A0ABX0EUK3</accession>
<dbReference type="CDD" id="cd05332">
    <property type="entry name" value="11beta-HSD1_like_SDR_c"/>
    <property type="match status" value="1"/>
</dbReference>
<sequence>MMKFTNQVVWITGASSGIGEALAQAFAQEGAHLILSARREAELQRVASLCQAYGHSVLVLPFDMTQLDQHDLMLEKVLSTYGRIDIMVLNAGVSQRSFVEDTHLEVYRKLFEINFFSIVALTQKLLPVFKQQKSGTFVPIASVAGRISTPRRGAYGASKHALIGFFDSVRAETYDQGIHVCTILPGYIKTNISLHAMNEHGEAYGKMDPNQAKGLDPNLTAQRIVQAVFAKKKEYFIGGKLEALGLLIKRLSPSLLFWMMRKIKNT</sequence>
<dbReference type="InterPro" id="IPR036291">
    <property type="entry name" value="NAD(P)-bd_dom_sf"/>
</dbReference>
<dbReference type="Proteomes" id="UP001318301">
    <property type="component" value="Unassembled WGS sequence"/>
</dbReference>
<evidence type="ECO:0000313" key="4">
    <source>
        <dbReference type="EMBL" id="NGZ44230.1"/>
    </source>
</evidence>
<dbReference type="NCBIfam" id="NF004825">
    <property type="entry name" value="PRK06181.1"/>
    <property type="match status" value="1"/>
</dbReference>
<organism evidence="4 5">
    <name type="scientific">Aquirufa beregesia</name>
    <dbReference type="NCBI Taxonomy" id="2516556"/>
    <lineage>
        <taxon>Bacteria</taxon>
        <taxon>Pseudomonadati</taxon>
        <taxon>Bacteroidota</taxon>
        <taxon>Cytophagia</taxon>
        <taxon>Cytophagales</taxon>
        <taxon>Flectobacillaceae</taxon>
        <taxon>Aquirufa</taxon>
    </lineage>
</organism>
<evidence type="ECO:0000256" key="3">
    <source>
        <dbReference type="RuleBase" id="RU000363"/>
    </source>
</evidence>
<dbReference type="Gene3D" id="3.40.50.720">
    <property type="entry name" value="NAD(P)-binding Rossmann-like Domain"/>
    <property type="match status" value="1"/>
</dbReference>
<comment type="similarity">
    <text evidence="1 3">Belongs to the short-chain dehydrogenases/reductases (SDR) family.</text>
</comment>
<dbReference type="PROSITE" id="PS00061">
    <property type="entry name" value="ADH_SHORT"/>
    <property type="match status" value="1"/>
</dbReference>
<comment type="caution">
    <text evidence="4">The sequence shown here is derived from an EMBL/GenBank/DDBJ whole genome shotgun (WGS) entry which is preliminary data.</text>
</comment>
<gene>
    <name evidence="4" type="ORF">EWU23_07060</name>
</gene>
<evidence type="ECO:0000256" key="1">
    <source>
        <dbReference type="ARBA" id="ARBA00006484"/>
    </source>
</evidence>
<dbReference type="SUPFAM" id="SSF51735">
    <property type="entry name" value="NAD(P)-binding Rossmann-fold domains"/>
    <property type="match status" value="1"/>
</dbReference>
<dbReference type="PRINTS" id="PR00080">
    <property type="entry name" value="SDRFAMILY"/>
</dbReference>
<evidence type="ECO:0000256" key="2">
    <source>
        <dbReference type="ARBA" id="ARBA00023002"/>
    </source>
</evidence>
<dbReference type="EMBL" id="SEWW01000003">
    <property type="protein sequence ID" value="NGZ44230.1"/>
    <property type="molecule type" value="Genomic_DNA"/>
</dbReference>
<keyword evidence="2" id="KW-0560">Oxidoreductase</keyword>
<keyword evidence="5" id="KW-1185">Reference proteome</keyword>
<proteinExistence type="inferred from homology"/>
<dbReference type="Pfam" id="PF00106">
    <property type="entry name" value="adh_short"/>
    <property type="match status" value="1"/>
</dbReference>
<dbReference type="PANTHER" id="PTHR44196">
    <property type="entry name" value="DEHYDROGENASE/REDUCTASE SDR FAMILY MEMBER 7B"/>
    <property type="match status" value="1"/>
</dbReference>
<dbReference type="InterPro" id="IPR020904">
    <property type="entry name" value="Sc_DH/Rdtase_CS"/>
</dbReference>
<reference evidence="4 5" key="1">
    <citation type="submission" date="2019-02" db="EMBL/GenBank/DDBJ databases">
        <title>Genome of a new Bacteroidetes strain.</title>
        <authorList>
            <person name="Pitt A."/>
        </authorList>
    </citation>
    <scope>NUCLEOTIDE SEQUENCE [LARGE SCALE GENOMIC DNA]</scope>
    <source>
        <strain evidence="4 5">50C-KIRBA</strain>
    </source>
</reference>